<reference evidence="1" key="1">
    <citation type="submission" date="2021-10" db="EMBL/GenBank/DDBJ databases">
        <authorList>
            <person name="Criscuolo A."/>
        </authorList>
    </citation>
    <scope>NUCLEOTIDE SEQUENCE</scope>
    <source>
        <strain evidence="1">CIP111885</strain>
    </source>
</reference>
<proteinExistence type="predicted"/>
<dbReference type="EMBL" id="CAKJTG010000025">
    <property type="protein sequence ID" value="CAG9609903.1"/>
    <property type="molecule type" value="Genomic_DNA"/>
</dbReference>
<sequence length="74" mass="8418">MREIAESESNSPDTSTCCFEPFISPNPITSFSRVPNDSEEFAIEVQRVNQEFPASYHLLFGKQRCSCGFAFNLY</sequence>
<keyword evidence="2" id="KW-1185">Reference proteome</keyword>
<organism evidence="1 2">
    <name type="scientific">Pseudoneobacillus rhizosphaerae</name>
    <dbReference type="NCBI Taxonomy" id="2880968"/>
    <lineage>
        <taxon>Bacteria</taxon>
        <taxon>Bacillati</taxon>
        <taxon>Bacillota</taxon>
        <taxon>Bacilli</taxon>
        <taxon>Bacillales</taxon>
        <taxon>Bacillaceae</taxon>
        <taxon>Pseudoneobacillus</taxon>
    </lineage>
</organism>
<gene>
    <name evidence="1" type="ORF">NEOCIP111885_03646</name>
</gene>
<accession>A0A9C7LCF7</accession>
<name>A0A9C7LCF7_9BACI</name>
<dbReference type="Proteomes" id="UP000789845">
    <property type="component" value="Unassembled WGS sequence"/>
</dbReference>
<dbReference type="RefSeq" id="WP_230498132.1">
    <property type="nucleotide sequence ID" value="NZ_CAKJTG010000025.1"/>
</dbReference>
<protein>
    <submittedName>
        <fullName evidence="1">Uncharacterized protein</fullName>
    </submittedName>
</protein>
<evidence type="ECO:0000313" key="1">
    <source>
        <dbReference type="EMBL" id="CAG9609903.1"/>
    </source>
</evidence>
<comment type="caution">
    <text evidence="1">The sequence shown here is derived from an EMBL/GenBank/DDBJ whole genome shotgun (WGS) entry which is preliminary data.</text>
</comment>
<dbReference type="AlphaFoldDB" id="A0A9C7LCF7"/>
<evidence type="ECO:0000313" key="2">
    <source>
        <dbReference type="Proteomes" id="UP000789845"/>
    </source>
</evidence>